<evidence type="ECO:0000313" key="2">
    <source>
        <dbReference type="Proteomes" id="UP000318571"/>
    </source>
</evidence>
<dbReference type="EMBL" id="VCGU01000002">
    <property type="protein sequence ID" value="TRY79532.1"/>
    <property type="molecule type" value="Genomic_DNA"/>
</dbReference>
<organism evidence="1 2">
    <name type="scientific">Tigriopus californicus</name>
    <name type="common">Marine copepod</name>
    <dbReference type="NCBI Taxonomy" id="6832"/>
    <lineage>
        <taxon>Eukaryota</taxon>
        <taxon>Metazoa</taxon>
        <taxon>Ecdysozoa</taxon>
        <taxon>Arthropoda</taxon>
        <taxon>Crustacea</taxon>
        <taxon>Multicrustacea</taxon>
        <taxon>Hexanauplia</taxon>
        <taxon>Copepoda</taxon>
        <taxon>Harpacticoida</taxon>
        <taxon>Harpacticidae</taxon>
        <taxon>Tigriopus</taxon>
    </lineage>
</organism>
<sequence length="76" mass="8196">MQEQHLPIIDKEKEERPIPIMKFLSLIAVVALAATVSADCETCKVGVNAILDYLGSNSEVTEEAAHRQGCLLPCSG</sequence>
<gene>
    <name evidence="1" type="ORF">TCAL_14832</name>
</gene>
<proteinExistence type="predicted"/>
<dbReference type="Proteomes" id="UP000318571">
    <property type="component" value="Chromosome 6"/>
</dbReference>
<accession>A0A553PPD0</accession>
<keyword evidence="2" id="KW-1185">Reference proteome</keyword>
<evidence type="ECO:0000313" key="1">
    <source>
        <dbReference type="EMBL" id="TRY79532.1"/>
    </source>
</evidence>
<protein>
    <submittedName>
        <fullName evidence="1">Uncharacterized protein</fullName>
    </submittedName>
</protein>
<reference evidence="1 2" key="1">
    <citation type="journal article" date="2018" name="Nat. Ecol. Evol.">
        <title>Genomic signatures of mitonuclear coevolution across populations of Tigriopus californicus.</title>
        <authorList>
            <person name="Barreto F.S."/>
            <person name="Watson E.T."/>
            <person name="Lima T.G."/>
            <person name="Willett C.S."/>
            <person name="Edmands S."/>
            <person name="Li W."/>
            <person name="Burton R.S."/>
        </authorList>
    </citation>
    <scope>NUCLEOTIDE SEQUENCE [LARGE SCALE GENOMIC DNA]</scope>
    <source>
        <strain evidence="1 2">San Diego</strain>
    </source>
</reference>
<comment type="caution">
    <text evidence="1">The sequence shown here is derived from an EMBL/GenBank/DDBJ whole genome shotgun (WGS) entry which is preliminary data.</text>
</comment>
<name>A0A553PPD0_TIGCA</name>
<dbReference type="AlphaFoldDB" id="A0A553PPD0"/>